<feature type="region of interest" description="Disordered" evidence="6">
    <location>
        <begin position="1"/>
        <end position="144"/>
    </location>
</feature>
<comment type="caution">
    <text evidence="7">The sequence shown here is derived from an EMBL/GenBank/DDBJ whole genome shotgun (WGS) entry which is preliminary data.</text>
</comment>
<feature type="compositionally biased region" description="Acidic residues" evidence="6">
    <location>
        <begin position="20"/>
        <end position="39"/>
    </location>
</feature>
<evidence type="ECO:0008006" key="9">
    <source>
        <dbReference type="Google" id="ProtNLM"/>
    </source>
</evidence>
<keyword evidence="3" id="KW-0238">DNA-binding</keyword>
<name>A0A834FYK7_RHOSS</name>
<dbReference type="AlphaFoldDB" id="A0A834FYK7"/>
<dbReference type="OrthoDB" id="10072024at2759"/>
<organism evidence="7 8">
    <name type="scientific">Rhododendron simsii</name>
    <name type="common">Sims's rhododendron</name>
    <dbReference type="NCBI Taxonomy" id="118357"/>
    <lineage>
        <taxon>Eukaryota</taxon>
        <taxon>Viridiplantae</taxon>
        <taxon>Streptophyta</taxon>
        <taxon>Embryophyta</taxon>
        <taxon>Tracheophyta</taxon>
        <taxon>Spermatophyta</taxon>
        <taxon>Magnoliopsida</taxon>
        <taxon>eudicotyledons</taxon>
        <taxon>Gunneridae</taxon>
        <taxon>Pentapetalae</taxon>
        <taxon>asterids</taxon>
        <taxon>Ericales</taxon>
        <taxon>Ericaceae</taxon>
        <taxon>Ericoideae</taxon>
        <taxon>Rhodoreae</taxon>
        <taxon>Rhododendron</taxon>
    </lineage>
</organism>
<evidence type="ECO:0000256" key="4">
    <source>
        <dbReference type="ARBA" id="ARBA00023163"/>
    </source>
</evidence>
<evidence type="ECO:0000313" key="7">
    <source>
        <dbReference type="EMBL" id="KAF7119391.1"/>
    </source>
</evidence>
<keyword evidence="2" id="KW-0805">Transcription regulation</keyword>
<evidence type="ECO:0000313" key="8">
    <source>
        <dbReference type="Proteomes" id="UP000626092"/>
    </source>
</evidence>
<reference evidence="7" key="1">
    <citation type="submission" date="2019-11" db="EMBL/GenBank/DDBJ databases">
        <authorList>
            <person name="Liu Y."/>
            <person name="Hou J."/>
            <person name="Li T.-Q."/>
            <person name="Guan C.-H."/>
            <person name="Wu X."/>
            <person name="Wu H.-Z."/>
            <person name="Ling F."/>
            <person name="Zhang R."/>
            <person name="Shi X.-G."/>
            <person name="Ren J.-P."/>
            <person name="Chen E.-F."/>
            <person name="Sun J.-M."/>
        </authorList>
    </citation>
    <scope>NUCLEOTIDE SEQUENCE</scope>
    <source>
        <strain evidence="7">Adult_tree_wgs_1</strain>
        <tissue evidence="7">Leaves</tissue>
    </source>
</reference>
<feature type="compositionally biased region" description="Low complexity" evidence="6">
    <location>
        <begin position="102"/>
        <end position="121"/>
    </location>
</feature>
<comment type="subcellular location">
    <subcellularLocation>
        <location evidence="1">Nucleus</location>
    </subcellularLocation>
</comment>
<dbReference type="PANTHER" id="PTHR12396">
    <property type="entry name" value="METHYL-CPG BINDING PROTEIN, MBD"/>
    <property type="match status" value="1"/>
</dbReference>
<dbReference type="EMBL" id="WJXA01000013">
    <property type="protein sequence ID" value="KAF7119391.1"/>
    <property type="molecule type" value="Genomic_DNA"/>
</dbReference>
<dbReference type="InterPro" id="IPR016177">
    <property type="entry name" value="DNA-bd_dom_sf"/>
</dbReference>
<evidence type="ECO:0000256" key="5">
    <source>
        <dbReference type="ARBA" id="ARBA00023242"/>
    </source>
</evidence>
<dbReference type="SUPFAM" id="SSF54171">
    <property type="entry name" value="DNA-binding domain"/>
    <property type="match status" value="1"/>
</dbReference>
<keyword evidence="4" id="KW-0804">Transcription</keyword>
<keyword evidence="5" id="KW-0539">Nucleus</keyword>
<evidence type="ECO:0000256" key="6">
    <source>
        <dbReference type="SAM" id="MobiDB-lite"/>
    </source>
</evidence>
<keyword evidence="8" id="KW-1185">Reference proteome</keyword>
<evidence type="ECO:0000256" key="1">
    <source>
        <dbReference type="ARBA" id="ARBA00004123"/>
    </source>
</evidence>
<evidence type="ECO:0000256" key="3">
    <source>
        <dbReference type="ARBA" id="ARBA00023125"/>
    </source>
</evidence>
<feature type="region of interest" description="Disordered" evidence="6">
    <location>
        <begin position="251"/>
        <end position="282"/>
    </location>
</feature>
<gene>
    <name evidence="7" type="ORF">RHSIM_Rhsim13G0195100</name>
</gene>
<protein>
    <recommendedName>
        <fullName evidence="9">MBD domain-containing protein</fullName>
    </recommendedName>
</protein>
<accession>A0A834FYK7</accession>
<sequence length="327" mass="35690">MSSCEPPSGGDHTHAHLFGYDDDEDPSEPEFFADGEDGDGIPPDPLLKSGTFILEPTTGPTLTADQPPPQQPAQNGAAADRADREPERFASPPSKSAADRGTASPSSVAAAVAAETSAPSSGRKGQKPAQAGVPGATPERPNWLPEGWRMECKVRTSGATAGSFDRIGLVMGLWPESLISRITIVLSKFKEIKVKVASSFRLSILRYKYWHTSGGPFSFYAIIIEYYIEPVSGRRFRSKVEVDYFLQTGNKPNKKAKPDADANRQEKSGSKKKKSAPLNFDFNNPPEKVRWVLTDAVKDQWTPFVGDKIIPKSTRQEWNAAFQFSCG</sequence>
<dbReference type="PANTHER" id="PTHR12396:SF46">
    <property type="entry name" value="METHYL-CPG-BINDING DOMAIN-CONTAINING PROTEIN 6"/>
    <property type="match status" value="1"/>
</dbReference>
<feature type="compositionally biased region" description="Basic and acidic residues" evidence="6">
    <location>
        <begin position="256"/>
        <end position="269"/>
    </location>
</feature>
<dbReference type="GO" id="GO:0005634">
    <property type="term" value="C:nucleus"/>
    <property type="evidence" value="ECO:0007669"/>
    <property type="project" value="UniProtKB-SubCell"/>
</dbReference>
<dbReference type="Gene3D" id="3.30.890.10">
    <property type="entry name" value="Methyl-cpg-binding Protein 2, Chain A"/>
    <property type="match status" value="2"/>
</dbReference>
<proteinExistence type="predicted"/>
<dbReference type="Proteomes" id="UP000626092">
    <property type="component" value="Unassembled WGS sequence"/>
</dbReference>
<evidence type="ECO:0000256" key="2">
    <source>
        <dbReference type="ARBA" id="ARBA00023015"/>
    </source>
</evidence>
<dbReference type="GO" id="GO:0003677">
    <property type="term" value="F:DNA binding"/>
    <property type="evidence" value="ECO:0007669"/>
    <property type="project" value="UniProtKB-KW"/>
</dbReference>